<dbReference type="InterPro" id="IPR029063">
    <property type="entry name" value="SAM-dependent_MTases_sf"/>
</dbReference>
<keyword evidence="2" id="KW-0808">Transferase</keyword>
<keyword evidence="3" id="KW-0949">S-adenosyl-L-methionine</keyword>
<proteinExistence type="predicted"/>
<reference evidence="5 6" key="1">
    <citation type="submission" date="2019-07" db="EMBL/GenBank/DDBJ databases">
        <title>Whole genome shotgun sequence of Pseudonocardia asaccharolytica NBRC 16224.</title>
        <authorList>
            <person name="Hosoyama A."/>
            <person name="Uohara A."/>
            <person name="Ohji S."/>
            <person name="Ichikawa N."/>
        </authorList>
    </citation>
    <scope>NUCLEOTIDE SEQUENCE [LARGE SCALE GENOMIC DNA]</scope>
    <source>
        <strain evidence="5 6">NBRC 16224</strain>
    </source>
</reference>
<dbReference type="AlphaFoldDB" id="A0A511D5R5"/>
<dbReference type="CDD" id="cd02440">
    <property type="entry name" value="AdoMet_MTases"/>
    <property type="match status" value="1"/>
</dbReference>
<name>A0A511D5R5_9PSEU</name>
<dbReference type="GO" id="GO:0008168">
    <property type="term" value="F:methyltransferase activity"/>
    <property type="evidence" value="ECO:0007669"/>
    <property type="project" value="UniProtKB-KW"/>
</dbReference>
<dbReference type="PANTHER" id="PTHR43464:SF19">
    <property type="entry name" value="UBIQUINONE BIOSYNTHESIS O-METHYLTRANSFERASE, MITOCHONDRIAL"/>
    <property type="match status" value="1"/>
</dbReference>
<evidence type="ECO:0000259" key="4">
    <source>
        <dbReference type="Pfam" id="PF13649"/>
    </source>
</evidence>
<organism evidence="5 6">
    <name type="scientific">Pseudonocardia asaccharolytica DSM 44247 = NBRC 16224</name>
    <dbReference type="NCBI Taxonomy" id="1123024"/>
    <lineage>
        <taxon>Bacteria</taxon>
        <taxon>Bacillati</taxon>
        <taxon>Actinomycetota</taxon>
        <taxon>Actinomycetes</taxon>
        <taxon>Pseudonocardiales</taxon>
        <taxon>Pseudonocardiaceae</taxon>
        <taxon>Pseudonocardia</taxon>
    </lineage>
</organism>
<dbReference type="EMBL" id="BJVI01000058">
    <property type="protein sequence ID" value="GEL20129.1"/>
    <property type="molecule type" value="Genomic_DNA"/>
</dbReference>
<gene>
    <name evidence="5" type="ORF">PA7_39660</name>
</gene>
<dbReference type="Gene3D" id="3.40.50.150">
    <property type="entry name" value="Vaccinia Virus protein VP39"/>
    <property type="match status" value="1"/>
</dbReference>
<keyword evidence="6" id="KW-1185">Reference proteome</keyword>
<comment type="caution">
    <text evidence="5">The sequence shown here is derived from an EMBL/GenBank/DDBJ whole genome shotgun (WGS) entry which is preliminary data.</text>
</comment>
<evidence type="ECO:0000313" key="5">
    <source>
        <dbReference type="EMBL" id="GEL20129.1"/>
    </source>
</evidence>
<protein>
    <recommendedName>
        <fullName evidence="4">Methyltransferase domain-containing protein</fullName>
    </recommendedName>
</protein>
<dbReference type="SUPFAM" id="SSF53335">
    <property type="entry name" value="S-adenosyl-L-methionine-dependent methyltransferases"/>
    <property type="match status" value="1"/>
</dbReference>
<dbReference type="PANTHER" id="PTHR43464">
    <property type="entry name" value="METHYLTRANSFERASE"/>
    <property type="match status" value="1"/>
</dbReference>
<dbReference type="RefSeq" id="WP_051232702.1">
    <property type="nucleotide sequence ID" value="NZ_AUII01000006.1"/>
</dbReference>
<dbReference type="Proteomes" id="UP000321328">
    <property type="component" value="Unassembled WGS sequence"/>
</dbReference>
<evidence type="ECO:0000256" key="3">
    <source>
        <dbReference type="ARBA" id="ARBA00022691"/>
    </source>
</evidence>
<dbReference type="InterPro" id="IPR041698">
    <property type="entry name" value="Methyltransf_25"/>
</dbReference>
<dbReference type="STRING" id="1123024.GCA_000423625_01994"/>
<keyword evidence="1" id="KW-0489">Methyltransferase</keyword>
<evidence type="ECO:0000256" key="1">
    <source>
        <dbReference type="ARBA" id="ARBA00022603"/>
    </source>
</evidence>
<evidence type="ECO:0000313" key="6">
    <source>
        <dbReference type="Proteomes" id="UP000321328"/>
    </source>
</evidence>
<evidence type="ECO:0000256" key="2">
    <source>
        <dbReference type="ARBA" id="ARBA00022679"/>
    </source>
</evidence>
<accession>A0A511D5R5</accession>
<dbReference type="OrthoDB" id="7032234at2"/>
<dbReference type="GO" id="GO:0032259">
    <property type="term" value="P:methylation"/>
    <property type="evidence" value="ECO:0007669"/>
    <property type="project" value="UniProtKB-KW"/>
</dbReference>
<dbReference type="Pfam" id="PF13649">
    <property type="entry name" value="Methyltransf_25"/>
    <property type="match status" value="1"/>
</dbReference>
<sequence length="223" mass="24292">MTRTDQDTRILPAYAHQAMSYDSDTSIHQPWRQRLVESLPLRAGDTVLDIGCGTGLCFPLLLDRVGPTGTILGIDSAPEMLAVARAKAVTNGWDGVRLVAEPVETAEIPGMADAAVFCAVHDILQSPAALDNVFAHLRPGAWVAATGGKWPAAWQVPLTLFVRSLHAPYVRDFRGFDRPWRLLANRLEDVRVSEVAFGGGYLALGRVTTTAEPPRSAQPARRW</sequence>
<feature type="domain" description="Methyltransferase" evidence="4">
    <location>
        <begin position="47"/>
        <end position="140"/>
    </location>
</feature>